<evidence type="ECO:0000256" key="1">
    <source>
        <dbReference type="SAM" id="Phobius"/>
    </source>
</evidence>
<keyword evidence="1" id="KW-0472">Membrane</keyword>
<reference evidence="2" key="1">
    <citation type="journal article" date="2013" name="J. Gen. Virol.">
        <title>Ultrastructural and genomic characterization of a second banchine polydnavirus confirms the existence of shared features within this ichnovirus lineage.</title>
        <authorList>
            <person name="Djoumad A."/>
            <person name="Stoltz D."/>
            <person name="Beliveau C."/>
            <person name="Boyle B."/>
            <person name="Kuhn L."/>
            <person name="Cusson M."/>
        </authorList>
    </citation>
    <scope>NUCLEOTIDE SEQUENCE</scope>
</reference>
<sequence>MEDSKDRRLEIIPESLVEIVVHEFPKAAESPSVEIKDNLEMEEKFYEFKTNNGPEQEKKLTKLQDQGGKRTSSDCLANYDALDSKTVTDGDLQNMSTLDDLRNKNWRQRFYTIFHDWCLIIFLGIVTILFILFLIAVIILALII</sequence>
<dbReference type="EMBL" id="KC752258">
    <property type="protein sequence ID" value="AGQ20168.1"/>
    <property type="molecule type" value="Genomic_DNA"/>
</dbReference>
<name>S5DR66_9VIRU</name>
<proteinExistence type="predicted"/>
<evidence type="ECO:0000313" key="2">
    <source>
        <dbReference type="EMBL" id="AGQ20168.1"/>
    </source>
</evidence>
<organism evidence="2">
    <name type="scientific">Apophua simplicipes ichnovirus</name>
    <dbReference type="NCBI Taxonomy" id="1329648"/>
    <lineage>
        <taxon>Viruses</taxon>
        <taxon>Viruses incertae sedis</taxon>
        <taxon>Polydnaviriformidae</taxon>
        <taxon>Ichnoviriform</taxon>
    </lineage>
</organism>
<protein>
    <submittedName>
        <fullName evidence="2">AsIV-cont00052-ORF1</fullName>
    </submittedName>
</protein>
<accession>S5DR66</accession>
<keyword evidence="1" id="KW-0812">Transmembrane</keyword>
<feature type="transmembrane region" description="Helical" evidence="1">
    <location>
        <begin position="117"/>
        <end position="143"/>
    </location>
</feature>
<keyword evidence="1" id="KW-1133">Transmembrane helix</keyword>